<reference evidence="1" key="1">
    <citation type="submission" date="2021-06" db="EMBL/GenBank/DDBJ databases">
        <authorList>
            <person name="Kallberg Y."/>
            <person name="Tangrot J."/>
            <person name="Rosling A."/>
        </authorList>
    </citation>
    <scope>NUCLEOTIDE SEQUENCE</scope>
    <source>
        <strain evidence="1">MA461A</strain>
    </source>
</reference>
<dbReference type="Proteomes" id="UP000789920">
    <property type="component" value="Unassembled WGS sequence"/>
</dbReference>
<comment type="caution">
    <text evidence="1">The sequence shown here is derived from an EMBL/GenBank/DDBJ whole genome shotgun (WGS) entry which is preliminary data.</text>
</comment>
<gene>
    <name evidence="1" type="ORF">RPERSI_LOCUS17491</name>
</gene>
<evidence type="ECO:0000313" key="1">
    <source>
        <dbReference type="EMBL" id="CAG8780408.1"/>
    </source>
</evidence>
<keyword evidence="2" id="KW-1185">Reference proteome</keyword>
<protein>
    <submittedName>
        <fullName evidence="1">28664_t:CDS:1</fullName>
    </submittedName>
</protein>
<organism evidence="1 2">
    <name type="scientific">Racocetra persica</name>
    <dbReference type="NCBI Taxonomy" id="160502"/>
    <lineage>
        <taxon>Eukaryota</taxon>
        <taxon>Fungi</taxon>
        <taxon>Fungi incertae sedis</taxon>
        <taxon>Mucoromycota</taxon>
        <taxon>Glomeromycotina</taxon>
        <taxon>Glomeromycetes</taxon>
        <taxon>Diversisporales</taxon>
        <taxon>Gigasporaceae</taxon>
        <taxon>Racocetra</taxon>
    </lineage>
</organism>
<feature type="non-terminal residue" evidence="1">
    <location>
        <position position="164"/>
    </location>
</feature>
<proteinExistence type="predicted"/>
<evidence type="ECO:0000313" key="2">
    <source>
        <dbReference type="Proteomes" id="UP000789920"/>
    </source>
</evidence>
<dbReference type="EMBL" id="CAJVQC010044870">
    <property type="protein sequence ID" value="CAG8780408.1"/>
    <property type="molecule type" value="Genomic_DNA"/>
</dbReference>
<sequence length="164" mass="17909">MVPSTPGPGPTTPASFLPQTPFVPASTTPTGGDFRQIKHDAVSSSKEWLTTEIQVRVVPDSRTNSSHAGGQYDNRVGVIIHLESPTTCIVELEETQERCLFEQRFLKPVLPQKKERIKMIGGEHKGQLGMLVGVDGADGVVKVKGGKDFKIVNMNMMAKYMGEE</sequence>
<accession>A0ACA9R7X5</accession>
<name>A0ACA9R7X5_9GLOM</name>